<accession>A0A0P1B252</accession>
<dbReference type="RefSeq" id="XP_024585159.1">
    <property type="nucleotide sequence ID" value="XM_024719907.1"/>
</dbReference>
<dbReference type="Proteomes" id="UP000054928">
    <property type="component" value="Unassembled WGS sequence"/>
</dbReference>
<sequence>MISVVQARTMRGCQNQLIVCIGIGDVISEYNVMHPCVLRQRHRVADYIALKLNMEI</sequence>
<dbReference type="EMBL" id="CCYD01003042">
    <property type="protein sequence ID" value="CEG48790.1"/>
    <property type="molecule type" value="Genomic_DNA"/>
</dbReference>
<organism evidence="1 2">
    <name type="scientific">Plasmopara halstedii</name>
    <name type="common">Downy mildew of sunflower</name>
    <dbReference type="NCBI Taxonomy" id="4781"/>
    <lineage>
        <taxon>Eukaryota</taxon>
        <taxon>Sar</taxon>
        <taxon>Stramenopiles</taxon>
        <taxon>Oomycota</taxon>
        <taxon>Peronosporomycetes</taxon>
        <taxon>Peronosporales</taxon>
        <taxon>Peronosporaceae</taxon>
        <taxon>Plasmopara</taxon>
    </lineage>
</organism>
<evidence type="ECO:0000313" key="2">
    <source>
        <dbReference type="Proteomes" id="UP000054928"/>
    </source>
</evidence>
<keyword evidence="2" id="KW-1185">Reference proteome</keyword>
<dbReference type="AlphaFoldDB" id="A0A0P1B252"/>
<dbReference type="GeneID" id="36401646"/>
<protein>
    <submittedName>
        <fullName evidence="1">Uncharacterized protein</fullName>
    </submittedName>
</protein>
<evidence type="ECO:0000313" key="1">
    <source>
        <dbReference type="EMBL" id="CEG48790.1"/>
    </source>
</evidence>
<name>A0A0P1B252_PLAHL</name>
<proteinExistence type="predicted"/>
<reference evidence="2" key="1">
    <citation type="submission" date="2014-09" db="EMBL/GenBank/DDBJ databases">
        <authorList>
            <person name="Sharma Rahul"/>
            <person name="Thines Marco"/>
        </authorList>
    </citation>
    <scope>NUCLEOTIDE SEQUENCE [LARGE SCALE GENOMIC DNA]</scope>
</reference>